<dbReference type="InterPro" id="IPR005370">
    <property type="entry name" value="UPF0180"/>
</dbReference>
<dbReference type="RefSeq" id="WP_160198598.1">
    <property type="nucleotide sequence ID" value="NZ_QXXA01000020.1"/>
</dbReference>
<keyword evidence="2" id="KW-1185">Reference proteome</keyword>
<reference evidence="1 2" key="1">
    <citation type="submission" date="2018-08" db="EMBL/GenBank/DDBJ databases">
        <title>Murine metabolic-syndrome-specific gut microbial biobank.</title>
        <authorList>
            <person name="Liu C."/>
        </authorList>
    </citation>
    <scope>NUCLEOTIDE SEQUENCE [LARGE SCALE GENOMIC DNA]</scope>
    <source>
        <strain evidence="1 2">583</strain>
    </source>
</reference>
<evidence type="ECO:0000313" key="1">
    <source>
        <dbReference type="EMBL" id="NBI08132.1"/>
    </source>
</evidence>
<proteinExistence type="predicted"/>
<accession>A0A845R3X1</accession>
<dbReference type="Pfam" id="PF03698">
    <property type="entry name" value="UPF0180"/>
    <property type="match status" value="1"/>
</dbReference>
<dbReference type="Proteomes" id="UP000467132">
    <property type="component" value="Unassembled WGS sequence"/>
</dbReference>
<dbReference type="OrthoDB" id="1708042at2"/>
<sequence>MKRISIQDGLNELAYELKKRGYEIVDHDSDAYIYMADGYDISNLTNMIDMNMGEDMNNSKGTLLINASNKNIDQIEQILNKGYYTPLF</sequence>
<dbReference type="AlphaFoldDB" id="A0A845R3X1"/>
<evidence type="ECO:0008006" key="3">
    <source>
        <dbReference type="Google" id="ProtNLM"/>
    </source>
</evidence>
<name>A0A845R3X1_9CLOT</name>
<gene>
    <name evidence="1" type="ORF">D3Z33_14835</name>
</gene>
<dbReference type="EMBL" id="QXXA01000020">
    <property type="protein sequence ID" value="NBI08132.1"/>
    <property type="molecule type" value="Genomic_DNA"/>
</dbReference>
<comment type="caution">
    <text evidence="1">The sequence shown here is derived from an EMBL/GenBank/DDBJ whole genome shotgun (WGS) entry which is preliminary data.</text>
</comment>
<evidence type="ECO:0000313" key="2">
    <source>
        <dbReference type="Proteomes" id="UP000467132"/>
    </source>
</evidence>
<organism evidence="1 2">
    <name type="scientific">Senegalia massiliensis</name>
    <dbReference type="NCBI Taxonomy" id="1720316"/>
    <lineage>
        <taxon>Bacteria</taxon>
        <taxon>Bacillati</taxon>
        <taxon>Bacillota</taxon>
        <taxon>Clostridia</taxon>
        <taxon>Eubacteriales</taxon>
        <taxon>Clostridiaceae</taxon>
        <taxon>Senegalia</taxon>
    </lineage>
</organism>
<protein>
    <recommendedName>
        <fullName evidence="3">YkuS family protein</fullName>
    </recommendedName>
</protein>